<gene>
    <name evidence="4" type="ORF">SAMN05216192_10954</name>
</gene>
<dbReference type="STRING" id="1174501.SAMN05216192_10954"/>
<evidence type="ECO:0000313" key="4">
    <source>
        <dbReference type="EMBL" id="SDI86171.1"/>
    </source>
</evidence>
<dbReference type="PROSITE" id="PS51197">
    <property type="entry name" value="HTH_RRF2_2"/>
    <property type="match status" value="1"/>
</dbReference>
<dbReference type="InterPro" id="IPR030489">
    <property type="entry name" value="TR_Rrf2-type_CS"/>
</dbReference>
<name>A0A1G8P0U7_9BACL</name>
<dbReference type="NCBIfam" id="TIGR00738">
    <property type="entry name" value="rrf2_super"/>
    <property type="match status" value="1"/>
</dbReference>
<dbReference type="GO" id="GO:0003677">
    <property type="term" value="F:DNA binding"/>
    <property type="evidence" value="ECO:0007669"/>
    <property type="project" value="UniProtKB-KW"/>
</dbReference>
<proteinExistence type="predicted"/>
<dbReference type="OrthoDB" id="9795923at2"/>
<keyword evidence="1" id="KW-0238">DNA-binding</keyword>
<keyword evidence="5" id="KW-1185">Reference proteome</keyword>
<dbReference type="InterPro" id="IPR036388">
    <property type="entry name" value="WH-like_DNA-bd_sf"/>
</dbReference>
<dbReference type="Proteomes" id="UP000199050">
    <property type="component" value="Unassembled WGS sequence"/>
</dbReference>
<evidence type="ECO:0000256" key="3">
    <source>
        <dbReference type="ARBA" id="ARBA00040173"/>
    </source>
</evidence>
<dbReference type="GO" id="GO:0005829">
    <property type="term" value="C:cytosol"/>
    <property type="evidence" value="ECO:0007669"/>
    <property type="project" value="TreeGrafter"/>
</dbReference>
<reference evidence="5" key="1">
    <citation type="submission" date="2016-10" db="EMBL/GenBank/DDBJ databases">
        <authorList>
            <person name="Varghese N."/>
            <person name="Submissions S."/>
        </authorList>
    </citation>
    <scope>NUCLEOTIDE SEQUENCE [LARGE SCALE GENOMIC DNA]</scope>
    <source>
        <strain evidence="5">CGMCC 1.11012</strain>
    </source>
</reference>
<evidence type="ECO:0000256" key="2">
    <source>
        <dbReference type="ARBA" id="ARBA00034078"/>
    </source>
</evidence>
<dbReference type="PROSITE" id="PS01332">
    <property type="entry name" value="HTH_RRF2_1"/>
    <property type="match status" value="1"/>
</dbReference>
<dbReference type="PANTHER" id="PTHR33221:SF4">
    <property type="entry name" value="HTH-TYPE TRANSCRIPTIONAL REPRESSOR NSRR"/>
    <property type="match status" value="1"/>
</dbReference>
<dbReference type="SUPFAM" id="SSF46785">
    <property type="entry name" value="Winged helix' DNA-binding domain"/>
    <property type="match status" value="1"/>
</dbReference>
<dbReference type="RefSeq" id="WP_090714035.1">
    <property type="nucleotide sequence ID" value="NZ_CBCSKY010000011.1"/>
</dbReference>
<organism evidence="4 5">
    <name type="scientific">Paenibacillus typhae</name>
    <dbReference type="NCBI Taxonomy" id="1174501"/>
    <lineage>
        <taxon>Bacteria</taxon>
        <taxon>Bacillati</taxon>
        <taxon>Bacillota</taxon>
        <taxon>Bacilli</taxon>
        <taxon>Bacillales</taxon>
        <taxon>Paenibacillaceae</taxon>
        <taxon>Paenibacillus</taxon>
    </lineage>
</organism>
<dbReference type="Pfam" id="PF02082">
    <property type="entry name" value="Rrf2"/>
    <property type="match status" value="1"/>
</dbReference>
<dbReference type="PANTHER" id="PTHR33221">
    <property type="entry name" value="WINGED HELIX-TURN-HELIX TRANSCRIPTIONAL REGULATOR, RRF2 FAMILY"/>
    <property type="match status" value="1"/>
</dbReference>
<evidence type="ECO:0000313" key="5">
    <source>
        <dbReference type="Proteomes" id="UP000199050"/>
    </source>
</evidence>
<dbReference type="GO" id="GO:0003700">
    <property type="term" value="F:DNA-binding transcription factor activity"/>
    <property type="evidence" value="ECO:0007669"/>
    <property type="project" value="TreeGrafter"/>
</dbReference>
<evidence type="ECO:0000256" key="1">
    <source>
        <dbReference type="ARBA" id="ARBA00023125"/>
    </source>
</evidence>
<sequence length="164" mass="18227">MRLTLYTDYSLRILLYLGAKERDELSTIQGISDAYQISKNHLMKVSHELGKAGYIETVRGRGGGIRLALAPGDINIGEVVRRMEDDLYLVECFHPSGGHCPISPVCGLKGVLGKALKAYLQVLDEYTLQDLLINKDDLRALLVQPEQVMPPRTADAPHPGYEQH</sequence>
<dbReference type="Gene3D" id="1.10.10.10">
    <property type="entry name" value="Winged helix-like DNA-binding domain superfamily/Winged helix DNA-binding domain"/>
    <property type="match status" value="1"/>
</dbReference>
<dbReference type="AlphaFoldDB" id="A0A1G8P0U7"/>
<accession>A0A1G8P0U7</accession>
<comment type="cofactor">
    <cofactor evidence="2">
        <name>[2Fe-2S] cluster</name>
        <dbReference type="ChEBI" id="CHEBI:190135"/>
    </cofactor>
</comment>
<dbReference type="InterPro" id="IPR036390">
    <property type="entry name" value="WH_DNA-bd_sf"/>
</dbReference>
<dbReference type="EMBL" id="FNDX01000009">
    <property type="protein sequence ID" value="SDI86171.1"/>
    <property type="molecule type" value="Genomic_DNA"/>
</dbReference>
<dbReference type="InterPro" id="IPR000944">
    <property type="entry name" value="Tscrpt_reg_Rrf2"/>
</dbReference>
<protein>
    <recommendedName>
        <fullName evidence="3">HTH-type transcriptional regulator NsrR</fullName>
    </recommendedName>
</protein>